<keyword evidence="10" id="KW-1015">Disulfide bond</keyword>
<dbReference type="AlphaFoldDB" id="A0A142JQJ8"/>
<dbReference type="NCBIfam" id="TIGR01350">
    <property type="entry name" value="lipoamide_DH"/>
    <property type="match status" value="1"/>
</dbReference>
<dbReference type="Pfam" id="PF02852">
    <property type="entry name" value="Pyr_redox_dim"/>
    <property type="match status" value="1"/>
</dbReference>
<evidence type="ECO:0000256" key="15">
    <source>
        <dbReference type="PIRSR" id="PIRSR000350-4"/>
    </source>
</evidence>
<dbReference type="InterPro" id="IPR012999">
    <property type="entry name" value="Pyr_OxRdtase_I_AS"/>
</dbReference>
<dbReference type="PANTHER" id="PTHR22912">
    <property type="entry name" value="DISULFIDE OXIDOREDUCTASE"/>
    <property type="match status" value="1"/>
</dbReference>
<evidence type="ECO:0000256" key="1">
    <source>
        <dbReference type="ARBA" id="ARBA00004496"/>
    </source>
</evidence>
<evidence type="ECO:0000256" key="13">
    <source>
        <dbReference type="PIRSR" id="PIRSR000350-2"/>
    </source>
</evidence>
<comment type="similarity">
    <text evidence="2 16">Belongs to the class-I pyridine nucleotide-disulfide oxidoreductase family.</text>
</comment>
<feature type="binding site" evidence="14">
    <location>
        <position position="51"/>
    </location>
    <ligand>
        <name>FAD</name>
        <dbReference type="ChEBI" id="CHEBI:57692"/>
    </ligand>
</feature>
<evidence type="ECO:0000256" key="7">
    <source>
        <dbReference type="ARBA" id="ARBA00022827"/>
    </source>
</evidence>
<dbReference type="GO" id="GO:0050660">
    <property type="term" value="F:flavin adenine dinucleotide binding"/>
    <property type="evidence" value="ECO:0007669"/>
    <property type="project" value="InterPro"/>
</dbReference>
<keyword evidence="5" id="KW-0963">Cytoplasm</keyword>
<protein>
    <recommendedName>
        <fullName evidence="4 16">Dihydrolipoyl dehydrogenase</fullName>
        <ecNumber evidence="3 16">1.8.1.4</ecNumber>
    </recommendedName>
</protein>
<dbReference type="EC" id="1.8.1.4" evidence="3 16"/>
<keyword evidence="11 16" id="KW-0676">Redox-active center</keyword>
<dbReference type="InterPro" id="IPR001100">
    <property type="entry name" value="Pyr_nuc-diS_OxRdtase"/>
</dbReference>
<evidence type="ECO:0000313" key="20">
    <source>
        <dbReference type="Proteomes" id="UP000075238"/>
    </source>
</evidence>
<keyword evidence="20" id="KW-1185">Reference proteome</keyword>
<evidence type="ECO:0000259" key="17">
    <source>
        <dbReference type="Pfam" id="PF02852"/>
    </source>
</evidence>
<feature type="active site" description="Proton acceptor" evidence="13">
    <location>
        <position position="443"/>
    </location>
</feature>
<evidence type="ECO:0000256" key="4">
    <source>
        <dbReference type="ARBA" id="ARBA00016961"/>
    </source>
</evidence>
<dbReference type="Gene3D" id="3.50.50.60">
    <property type="entry name" value="FAD/NAD(P)-binding domain"/>
    <property type="match status" value="2"/>
</dbReference>
<dbReference type="PROSITE" id="PS00076">
    <property type="entry name" value="PYRIDINE_REDOX_1"/>
    <property type="match status" value="1"/>
</dbReference>
<feature type="binding site" evidence="14">
    <location>
        <begin position="179"/>
        <end position="186"/>
    </location>
    <ligand>
        <name>NAD(+)</name>
        <dbReference type="ChEBI" id="CHEBI:57540"/>
    </ligand>
</feature>
<dbReference type="STRING" id="1796606.A2G96_16645"/>
<dbReference type="GO" id="GO:0005737">
    <property type="term" value="C:cytoplasm"/>
    <property type="evidence" value="ECO:0007669"/>
    <property type="project" value="UniProtKB-SubCell"/>
</dbReference>
<comment type="miscellaneous">
    <text evidence="16">The active site is a redox-active disulfide bond.</text>
</comment>
<evidence type="ECO:0000256" key="12">
    <source>
        <dbReference type="ARBA" id="ARBA00049187"/>
    </source>
</evidence>
<feature type="domain" description="FAD/NAD(P)-binding" evidence="18">
    <location>
        <begin position="5"/>
        <end position="324"/>
    </location>
</feature>
<dbReference type="OrthoDB" id="178496at2"/>
<keyword evidence="7 14" id="KW-0274">FAD</keyword>
<evidence type="ECO:0000256" key="9">
    <source>
        <dbReference type="ARBA" id="ARBA00023027"/>
    </source>
</evidence>
<dbReference type="EMBL" id="CP014844">
    <property type="protein sequence ID" value="AMR80360.1"/>
    <property type="molecule type" value="Genomic_DNA"/>
</dbReference>
<comment type="catalytic activity">
    <reaction evidence="12 16">
        <text>N(6)-[(R)-dihydrolipoyl]-L-lysyl-[protein] + NAD(+) = N(6)-[(R)-lipoyl]-L-lysyl-[protein] + NADH + H(+)</text>
        <dbReference type="Rhea" id="RHEA:15045"/>
        <dbReference type="Rhea" id="RHEA-COMP:10474"/>
        <dbReference type="Rhea" id="RHEA-COMP:10475"/>
        <dbReference type="ChEBI" id="CHEBI:15378"/>
        <dbReference type="ChEBI" id="CHEBI:57540"/>
        <dbReference type="ChEBI" id="CHEBI:57945"/>
        <dbReference type="ChEBI" id="CHEBI:83099"/>
        <dbReference type="ChEBI" id="CHEBI:83100"/>
        <dbReference type="EC" id="1.8.1.4"/>
    </reaction>
</comment>
<keyword evidence="9 14" id="KW-0520">NAD</keyword>
<accession>A0A142JQJ8</accession>
<dbReference type="Proteomes" id="UP000075238">
    <property type="component" value="Chromosome 1"/>
</dbReference>
<feature type="binding site" evidence="14">
    <location>
        <position position="309"/>
    </location>
    <ligand>
        <name>FAD</name>
        <dbReference type="ChEBI" id="CHEBI:57692"/>
    </ligand>
</feature>
<dbReference type="GO" id="GO:0006103">
    <property type="term" value="P:2-oxoglutarate metabolic process"/>
    <property type="evidence" value="ECO:0007669"/>
    <property type="project" value="TreeGrafter"/>
</dbReference>
<dbReference type="SUPFAM" id="SSF55424">
    <property type="entry name" value="FAD/NAD-linked reductases, dimerisation (C-terminal) domain"/>
    <property type="match status" value="1"/>
</dbReference>
<dbReference type="GO" id="GO:0004148">
    <property type="term" value="F:dihydrolipoyl dehydrogenase (NADH) activity"/>
    <property type="evidence" value="ECO:0007669"/>
    <property type="project" value="UniProtKB-EC"/>
</dbReference>
<keyword evidence="14" id="KW-0547">Nucleotide-binding</keyword>
<evidence type="ECO:0000259" key="18">
    <source>
        <dbReference type="Pfam" id="PF07992"/>
    </source>
</evidence>
<dbReference type="PANTHER" id="PTHR22912:SF217">
    <property type="entry name" value="DIHYDROLIPOYL DEHYDROGENASE"/>
    <property type="match status" value="1"/>
</dbReference>
<dbReference type="InterPro" id="IPR016156">
    <property type="entry name" value="FAD/NAD-linked_Rdtase_dimer_sf"/>
</dbReference>
<dbReference type="InterPro" id="IPR004099">
    <property type="entry name" value="Pyr_nucl-diS_OxRdtase_dimer"/>
</dbReference>
<evidence type="ECO:0000256" key="8">
    <source>
        <dbReference type="ARBA" id="ARBA00023002"/>
    </source>
</evidence>
<evidence type="ECO:0000256" key="2">
    <source>
        <dbReference type="ARBA" id="ARBA00007532"/>
    </source>
</evidence>
<evidence type="ECO:0000256" key="14">
    <source>
        <dbReference type="PIRSR" id="PIRSR000350-3"/>
    </source>
</evidence>
<evidence type="ECO:0000256" key="5">
    <source>
        <dbReference type="ARBA" id="ARBA00022490"/>
    </source>
</evidence>
<name>A0A142JQJ8_9BURK</name>
<dbReference type="KEGG" id="cnan:A2G96_16645"/>
<dbReference type="PRINTS" id="PR00411">
    <property type="entry name" value="PNDRDTASEI"/>
</dbReference>
<evidence type="ECO:0000256" key="11">
    <source>
        <dbReference type="ARBA" id="ARBA00023284"/>
    </source>
</evidence>
<keyword evidence="6 16" id="KW-0285">Flavoprotein</keyword>
<evidence type="ECO:0000256" key="16">
    <source>
        <dbReference type="RuleBase" id="RU003692"/>
    </source>
</evidence>
<reference evidence="19 20" key="1">
    <citation type="submission" date="2016-03" db="EMBL/GenBank/DDBJ databases">
        <title>Complete genome sequence of a novel chlorpyrifos degrading bacterium, Cupriavidus nantongensis sp. X1.</title>
        <authorList>
            <person name="Fang L."/>
        </authorList>
    </citation>
    <scope>NUCLEOTIDE SEQUENCE [LARGE SCALE GENOMIC DNA]</scope>
    <source>
        <strain evidence="19 20">X1</strain>
    </source>
</reference>
<gene>
    <name evidence="19" type="ORF">A2G96_16645</name>
</gene>
<feature type="binding site" evidence="14">
    <location>
        <position position="269"/>
    </location>
    <ligand>
        <name>NAD(+)</name>
        <dbReference type="ChEBI" id="CHEBI:57540"/>
    </ligand>
</feature>
<feature type="disulfide bond" description="Redox-active" evidence="15">
    <location>
        <begin position="42"/>
        <end position="47"/>
    </location>
</feature>
<dbReference type="PIRSF" id="PIRSF000350">
    <property type="entry name" value="Mercury_reductase_MerA"/>
    <property type="match status" value="1"/>
</dbReference>
<keyword evidence="8 16" id="KW-0560">Oxidoreductase</keyword>
<sequence length="464" mass="48811">MAVDYDVIVIGGGPGGYVAAIRAAQRGLRTALVEREHLGGICLNWGCIPTKSLLHAAEAWQALGDLDALGIHAGDRSFDLGKMIGRSREVAGKLSQGVKHLLRKHRVAVVDGQARLAELGRVVVESSNESRSMTAKHVIIATGARPRDLPGSPANGTTIWNYRNALSPSSLPASLAVVGAGAIGMEFASFYAALGTKVTVIEAQGRVLPTEDEEISKLVEKAYSKRGIEFLVGARIESVEQRDAELNLAIRDAQAQRTLTPQCMLVSIGVTPNTDALGLEAMGVLSDNGFIKVDGVGRTSREGLYGIGDVTGAPCLAHKAMHEALACIDAIVDGASASSGHAPTIPACTYGHPQTASVGLSEDAAIAQGREVRVGRFPFQGNGKALAIGEADGFIKTVFDKESGELLGAHMVGPHVTELVHSLTLAKELEATEAELIQTVFPHPTLSEAIHESVLQAFDRAIHI</sequence>
<dbReference type="Pfam" id="PF07992">
    <property type="entry name" value="Pyr_redox_2"/>
    <property type="match status" value="1"/>
</dbReference>
<proteinExistence type="inferred from homology"/>
<dbReference type="FunFam" id="3.30.390.30:FF:000001">
    <property type="entry name" value="Dihydrolipoyl dehydrogenase"/>
    <property type="match status" value="1"/>
</dbReference>
<dbReference type="PRINTS" id="PR00368">
    <property type="entry name" value="FADPNR"/>
</dbReference>
<evidence type="ECO:0000256" key="3">
    <source>
        <dbReference type="ARBA" id="ARBA00012608"/>
    </source>
</evidence>
<dbReference type="SUPFAM" id="SSF51905">
    <property type="entry name" value="FAD/NAD(P)-binding domain"/>
    <property type="match status" value="1"/>
</dbReference>
<evidence type="ECO:0000313" key="19">
    <source>
        <dbReference type="EMBL" id="AMR80360.1"/>
    </source>
</evidence>
<evidence type="ECO:0000256" key="6">
    <source>
        <dbReference type="ARBA" id="ARBA00022630"/>
    </source>
</evidence>
<dbReference type="InterPro" id="IPR036188">
    <property type="entry name" value="FAD/NAD-bd_sf"/>
</dbReference>
<comment type="cofactor">
    <cofactor evidence="14 16">
        <name>FAD</name>
        <dbReference type="ChEBI" id="CHEBI:57692"/>
    </cofactor>
    <text evidence="14 16">Binds 1 FAD per subunit.</text>
</comment>
<comment type="subcellular location">
    <subcellularLocation>
        <location evidence="1">Cytoplasm</location>
    </subcellularLocation>
</comment>
<dbReference type="InterPro" id="IPR023753">
    <property type="entry name" value="FAD/NAD-binding_dom"/>
</dbReference>
<dbReference type="InterPro" id="IPR006258">
    <property type="entry name" value="Lipoamide_DH"/>
</dbReference>
<evidence type="ECO:0000256" key="10">
    <source>
        <dbReference type="ARBA" id="ARBA00023157"/>
    </source>
</evidence>
<dbReference type="InterPro" id="IPR050151">
    <property type="entry name" value="Class-I_Pyr_Nuc-Dis_Oxidored"/>
</dbReference>
<feature type="binding site" evidence="14">
    <location>
        <position position="202"/>
    </location>
    <ligand>
        <name>NAD(+)</name>
        <dbReference type="ChEBI" id="CHEBI:57540"/>
    </ligand>
</feature>
<dbReference type="Gene3D" id="3.30.390.30">
    <property type="match status" value="1"/>
</dbReference>
<feature type="domain" description="Pyridine nucleotide-disulphide oxidoreductase dimerisation" evidence="17">
    <location>
        <begin position="345"/>
        <end position="453"/>
    </location>
</feature>
<organism evidence="19 20">
    <name type="scientific">Cupriavidus nantongensis</name>
    <dbReference type="NCBI Taxonomy" id="1796606"/>
    <lineage>
        <taxon>Bacteria</taxon>
        <taxon>Pseudomonadati</taxon>
        <taxon>Pseudomonadota</taxon>
        <taxon>Betaproteobacteria</taxon>
        <taxon>Burkholderiales</taxon>
        <taxon>Burkholderiaceae</taxon>
        <taxon>Cupriavidus</taxon>
    </lineage>
</organism>